<gene>
    <name evidence="2" type="ORF">PGB34_16770</name>
</gene>
<organism evidence="2 3">
    <name type="scientific">Xenophilus arseniciresistens</name>
    <dbReference type="NCBI Taxonomy" id="1283306"/>
    <lineage>
        <taxon>Bacteria</taxon>
        <taxon>Pseudomonadati</taxon>
        <taxon>Pseudomonadota</taxon>
        <taxon>Betaproteobacteria</taxon>
        <taxon>Burkholderiales</taxon>
        <taxon>Comamonadaceae</taxon>
        <taxon>Xenophilus</taxon>
    </lineage>
</organism>
<dbReference type="Pfam" id="PF05988">
    <property type="entry name" value="DUF899"/>
    <property type="match status" value="1"/>
</dbReference>
<sequence length="235" mass="26441">MSQPLRDAKALAREVAQPYPNDSAAYREARVALLAEEIELRRHIERVAQMRRALPQGGAPPPDYRFIDEQGRELGLADLFGPHDTLVSYFWMYGPQRERPCPMCTSFLGALDGPARDLTQRVAVAVLGRSPVSRQMAFARERGWRNLRFFQTVGDDFARDYRGLAPDGSEWPALDVWVRRGGEVSHFWASELGGTQDPGQDPRGAPDPMPLWNILDLTPGGRGTDWYPKLSYGED</sequence>
<keyword evidence="3" id="KW-1185">Reference proteome</keyword>
<dbReference type="InterPro" id="IPR036249">
    <property type="entry name" value="Thioredoxin-like_sf"/>
</dbReference>
<dbReference type="EMBL" id="JAQIPB010000008">
    <property type="protein sequence ID" value="MDA7418019.1"/>
    <property type="molecule type" value="Genomic_DNA"/>
</dbReference>
<comment type="caution">
    <text evidence="2">The sequence shown here is derived from an EMBL/GenBank/DDBJ whole genome shotgun (WGS) entry which is preliminary data.</text>
</comment>
<dbReference type="Proteomes" id="UP001212602">
    <property type="component" value="Unassembled WGS sequence"/>
</dbReference>
<dbReference type="RefSeq" id="WP_271429254.1">
    <property type="nucleotide sequence ID" value="NZ_JAQIPB010000008.1"/>
</dbReference>
<dbReference type="AlphaFoldDB" id="A0AAE3NE94"/>
<proteinExistence type="predicted"/>
<accession>A0AAE3NE94</accession>
<reference evidence="2" key="1">
    <citation type="submission" date="2023-01" db="EMBL/GenBank/DDBJ databases">
        <title>Xenophilus mangrovi sp. nov., isolated from soil of Mangrove nature reserve.</title>
        <authorList>
            <person name="Xu S."/>
            <person name="Liu Z."/>
            <person name="Xu Y."/>
        </authorList>
    </citation>
    <scope>NUCLEOTIDE SEQUENCE</scope>
    <source>
        <strain evidence="2">YW8</strain>
    </source>
</reference>
<name>A0AAE3NE94_9BURK</name>
<evidence type="ECO:0000313" key="2">
    <source>
        <dbReference type="EMBL" id="MDA7418019.1"/>
    </source>
</evidence>
<evidence type="ECO:0000256" key="1">
    <source>
        <dbReference type="SAM" id="MobiDB-lite"/>
    </source>
</evidence>
<dbReference type="InterPro" id="IPR010296">
    <property type="entry name" value="DUF899_thioredox"/>
</dbReference>
<evidence type="ECO:0000313" key="3">
    <source>
        <dbReference type="Proteomes" id="UP001212602"/>
    </source>
</evidence>
<dbReference type="SUPFAM" id="SSF52833">
    <property type="entry name" value="Thioredoxin-like"/>
    <property type="match status" value="1"/>
</dbReference>
<protein>
    <submittedName>
        <fullName evidence="2">DUF899 family protein</fullName>
    </submittedName>
</protein>
<feature type="region of interest" description="Disordered" evidence="1">
    <location>
        <begin position="192"/>
        <end position="223"/>
    </location>
</feature>